<gene>
    <name evidence="2" type="ORF">M441DRAFT_56780</name>
</gene>
<feature type="transmembrane region" description="Helical" evidence="1">
    <location>
        <begin position="17"/>
        <end position="43"/>
    </location>
</feature>
<reference evidence="2 3" key="1">
    <citation type="submission" date="2016-07" db="EMBL/GenBank/DDBJ databases">
        <title>Multiple horizontal gene transfer events from other fungi enriched the ability of initially mycotrophic Trichoderma (Ascomycota) to feed on dead plant biomass.</title>
        <authorList>
            <consortium name="DOE Joint Genome Institute"/>
            <person name="Aerts A."/>
            <person name="Atanasova L."/>
            <person name="Chenthamara K."/>
            <person name="Zhang J."/>
            <person name="Grujic M."/>
            <person name="Henrissat B."/>
            <person name="Kuo A."/>
            <person name="Salamov A."/>
            <person name="Lipzen A."/>
            <person name="Labutti K."/>
            <person name="Barry K."/>
            <person name="Miao Y."/>
            <person name="Rahimi M.J."/>
            <person name="Shen Q."/>
            <person name="Grigoriev I.V."/>
            <person name="Kubicek C.P."/>
            <person name="Druzhinina I.S."/>
        </authorList>
    </citation>
    <scope>NUCLEOTIDE SEQUENCE [LARGE SCALE GENOMIC DNA]</scope>
    <source>
        <strain evidence="2 3">CBS 433.97</strain>
    </source>
</reference>
<dbReference type="AlphaFoldDB" id="A0A2T3ZAZ6"/>
<keyword evidence="3" id="KW-1185">Reference proteome</keyword>
<keyword evidence="1" id="KW-0472">Membrane</keyword>
<evidence type="ECO:0000313" key="2">
    <source>
        <dbReference type="EMBL" id="PTB41984.1"/>
    </source>
</evidence>
<accession>A0A2T3ZAZ6</accession>
<dbReference type="Proteomes" id="UP000240493">
    <property type="component" value="Unassembled WGS sequence"/>
</dbReference>
<evidence type="ECO:0000256" key="1">
    <source>
        <dbReference type="SAM" id="Phobius"/>
    </source>
</evidence>
<keyword evidence="1" id="KW-1133">Transmembrane helix</keyword>
<sequence>MVAFRANTPWLQLELCFARLGVCLALACCGMLGILLVLSYFAVLEETNKPRREVVCFLGVPERRNGG</sequence>
<dbReference type="EMBL" id="KZ679260">
    <property type="protein sequence ID" value="PTB41984.1"/>
    <property type="molecule type" value="Genomic_DNA"/>
</dbReference>
<keyword evidence="1" id="KW-0812">Transmembrane</keyword>
<proteinExistence type="predicted"/>
<evidence type="ECO:0000313" key="3">
    <source>
        <dbReference type="Proteomes" id="UP000240493"/>
    </source>
</evidence>
<protein>
    <submittedName>
        <fullName evidence="2">Uncharacterized protein</fullName>
    </submittedName>
</protein>
<name>A0A2T3ZAZ6_TRIA4</name>
<organism evidence="2 3">
    <name type="scientific">Trichoderma asperellum (strain ATCC 204424 / CBS 433.97 / NBRC 101777)</name>
    <dbReference type="NCBI Taxonomy" id="1042311"/>
    <lineage>
        <taxon>Eukaryota</taxon>
        <taxon>Fungi</taxon>
        <taxon>Dikarya</taxon>
        <taxon>Ascomycota</taxon>
        <taxon>Pezizomycotina</taxon>
        <taxon>Sordariomycetes</taxon>
        <taxon>Hypocreomycetidae</taxon>
        <taxon>Hypocreales</taxon>
        <taxon>Hypocreaceae</taxon>
        <taxon>Trichoderma</taxon>
    </lineage>
</organism>